<dbReference type="PROSITE" id="PS51352">
    <property type="entry name" value="THIOREDOXIN_2"/>
    <property type="match status" value="1"/>
</dbReference>
<feature type="disulfide bond" description="Redox-active" evidence="10">
    <location>
        <begin position="30"/>
        <end position="33"/>
    </location>
</feature>
<dbReference type="EMBL" id="JABTDW010000001">
    <property type="protein sequence ID" value="NSB14394.1"/>
    <property type="molecule type" value="Genomic_DNA"/>
</dbReference>
<dbReference type="InterPro" id="IPR013766">
    <property type="entry name" value="Thioredoxin_domain"/>
</dbReference>
<keyword evidence="4" id="KW-0249">Electron transport</keyword>
<evidence type="ECO:0000256" key="6">
    <source>
        <dbReference type="ARBA" id="ARBA00023284"/>
    </source>
</evidence>
<accession>A0A0B5QSQ4</accession>
<evidence type="ECO:0000313" key="12">
    <source>
        <dbReference type="EMBL" id="AJG99903.1"/>
    </source>
</evidence>
<evidence type="ECO:0000256" key="9">
    <source>
        <dbReference type="PIRSR" id="PIRSR000077-1"/>
    </source>
</evidence>
<reference evidence="13" key="3">
    <citation type="submission" date="2020-04" db="EMBL/GenBank/DDBJ databases">
        <authorList>
            <person name="Brown S."/>
        </authorList>
    </citation>
    <scope>NUCLEOTIDE SEQUENCE</scope>
    <source>
        <strain evidence="13">DJ015</strain>
    </source>
</reference>
<dbReference type="GO" id="GO:0005829">
    <property type="term" value="C:cytosol"/>
    <property type="evidence" value="ECO:0007669"/>
    <property type="project" value="TreeGrafter"/>
</dbReference>
<dbReference type="RefSeq" id="WP_012059152.1">
    <property type="nucleotide sequence ID" value="NZ_BKAK01000018.1"/>
</dbReference>
<reference evidence="14" key="5">
    <citation type="submission" date="2020-11" db="EMBL/GenBank/DDBJ databases">
        <authorList>
            <person name="Thieme N."/>
            <person name="Liebl W."/>
            <person name="Zverlov V."/>
        </authorList>
    </citation>
    <scope>NUCLEOTIDE SEQUENCE</scope>
    <source>
        <strain evidence="14">NT08</strain>
    </source>
</reference>
<organism evidence="12 17">
    <name type="scientific">Clostridium beijerinckii</name>
    <name type="common">Clostridium MP</name>
    <dbReference type="NCBI Taxonomy" id="1520"/>
    <lineage>
        <taxon>Bacteria</taxon>
        <taxon>Bacillati</taxon>
        <taxon>Bacillota</taxon>
        <taxon>Clostridia</taxon>
        <taxon>Eubacteriales</taxon>
        <taxon>Clostridiaceae</taxon>
        <taxon>Clostridium</taxon>
    </lineage>
</organism>
<evidence type="ECO:0000256" key="4">
    <source>
        <dbReference type="ARBA" id="ARBA00022982"/>
    </source>
</evidence>
<evidence type="ECO:0000256" key="8">
    <source>
        <dbReference type="PIRNR" id="PIRNR000077"/>
    </source>
</evidence>
<dbReference type="STRING" id="1520.LF65_03341"/>
<feature type="active site" description="Nucleophile" evidence="9">
    <location>
        <position position="30"/>
    </location>
</feature>
<evidence type="ECO:0000313" key="15">
    <source>
        <dbReference type="EMBL" id="NRV11309.1"/>
    </source>
</evidence>
<comment type="similarity">
    <text evidence="1 8">Belongs to the thioredoxin family.</text>
</comment>
<dbReference type="PANTHER" id="PTHR45663">
    <property type="entry name" value="GEO12009P1"/>
    <property type="match status" value="1"/>
</dbReference>
<name>A0A0B5QSQ4_CLOBE</name>
<dbReference type="PANTHER" id="PTHR45663:SF11">
    <property type="entry name" value="GEO12009P1"/>
    <property type="match status" value="1"/>
</dbReference>
<dbReference type="Pfam" id="PF00085">
    <property type="entry name" value="Thioredoxin"/>
    <property type="match status" value="1"/>
</dbReference>
<dbReference type="AlphaFoldDB" id="A0A0B5QSQ4"/>
<dbReference type="InterPro" id="IPR017937">
    <property type="entry name" value="Thioredoxin_CS"/>
</dbReference>
<dbReference type="InterPro" id="IPR005746">
    <property type="entry name" value="Thioredoxin"/>
</dbReference>
<feature type="domain" description="Thioredoxin" evidence="11">
    <location>
        <begin position="1"/>
        <end position="105"/>
    </location>
</feature>
<feature type="site" description="Contributes to redox potential value" evidence="9">
    <location>
        <position position="32"/>
    </location>
</feature>
<dbReference type="FunFam" id="3.40.30.10:FF:000001">
    <property type="entry name" value="Thioredoxin"/>
    <property type="match status" value="1"/>
</dbReference>
<dbReference type="Proteomes" id="UP000031866">
    <property type="component" value="Chromosome"/>
</dbReference>
<dbReference type="PRINTS" id="PR00421">
    <property type="entry name" value="THIOREDOXIN"/>
</dbReference>
<dbReference type="EMBL" id="JABAGV010000013">
    <property type="protein sequence ID" value="MBC2474446.1"/>
    <property type="molecule type" value="Genomic_DNA"/>
</dbReference>
<dbReference type="CDD" id="cd02947">
    <property type="entry name" value="TRX_family"/>
    <property type="match status" value="1"/>
</dbReference>
<keyword evidence="5 10" id="KW-1015">Disulfide bond</keyword>
<proteinExistence type="inferred from homology"/>
<evidence type="ECO:0000313" key="17">
    <source>
        <dbReference type="Proteomes" id="UP000031866"/>
    </source>
</evidence>
<reference evidence="12" key="2">
    <citation type="submission" date="2016-02" db="EMBL/GenBank/DDBJ databases">
        <title>Genome sequence of Clostridium beijerinckii strain 59B.</title>
        <authorList>
            <person name="Little G.T."/>
            <person name="Minton N.P."/>
        </authorList>
    </citation>
    <scope>NUCLEOTIDE SEQUENCE</scope>
    <source>
        <strain evidence="12">NCIMB 14988</strain>
    </source>
</reference>
<dbReference type="EMBL" id="JABSXK010000001">
    <property type="protein sequence ID" value="NRV11309.1"/>
    <property type="molecule type" value="Genomic_DNA"/>
</dbReference>
<evidence type="ECO:0000313" key="14">
    <source>
        <dbReference type="EMBL" id="MBF7810270.1"/>
    </source>
</evidence>
<evidence type="ECO:0000256" key="3">
    <source>
        <dbReference type="ARBA" id="ARBA00022448"/>
    </source>
</evidence>
<keyword evidence="3" id="KW-0813">Transport</keyword>
<dbReference type="OrthoDB" id="9790390at2"/>
<dbReference type="Gene3D" id="3.40.30.10">
    <property type="entry name" value="Glutaredoxin"/>
    <property type="match status" value="1"/>
</dbReference>
<dbReference type="Proteomes" id="UP000822184">
    <property type="component" value="Unassembled WGS sequence"/>
</dbReference>
<dbReference type="EMBL" id="JADOEF010000001">
    <property type="protein sequence ID" value="MBF7810270.1"/>
    <property type="molecule type" value="Genomic_DNA"/>
</dbReference>
<feature type="active site" description="Nucleophile" evidence="9">
    <location>
        <position position="33"/>
    </location>
</feature>
<dbReference type="GO" id="GO:0015035">
    <property type="term" value="F:protein-disulfide reductase activity"/>
    <property type="evidence" value="ECO:0007669"/>
    <property type="project" value="UniProtKB-UniRule"/>
</dbReference>
<evidence type="ECO:0000256" key="1">
    <source>
        <dbReference type="ARBA" id="ARBA00008987"/>
    </source>
</evidence>
<evidence type="ECO:0000313" key="16">
    <source>
        <dbReference type="EMBL" id="NSB14394.1"/>
    </source>
</evidence>
<dbReference type="Proteomes" id="UP001194098">
    <property type="component" value="Unassembled WGS sequence"/>
</dbReference>
<dbReference type="NCBIfam" id="TIGR01068">
    <property type="entry name" value="thioredoxin"/>
    <property type="match status" value="1"/>
</dbReference>
<evidence type="ECO:0000259" key="11">
    <source>
        <dbReference type="PROSITE" id="PS51352"/>
    </source>
</evidence>
<gene>
    <name evidence="13" type="primary">trxA</name>
    <name evidence="16" type="ORF">BCD95_002653</name>
    <name evidence="15" type="ORF">DFH45_004272</name>
    <name evidence="13" type="ORF">HGI39_06970</name>
    <name evidence="14" type="ORF">IS491_16660</name>
    <name evidence="12" type="ORF">LF65_03341</name>
</gene>
<reference evidence="17" key="1">
    <citation type="submission" date="2014-12" db="EMBL/GenBank/DDBJ databases">
        <title>Genome sequence of Clostridium beijerinckii strain 59B.</title>
        <authorList>
            <person name="Little G.T."/>
            <person name="Minton N.P."/>
        </authorList>
    </citation>
    <scope>NUCLEOTIDE SEQUENCE [LARGE SCALE GENOMIC DNA]</scope>
    <source>
        <strain evidence="17">59B</strain>
    </source>
</reference>
<dbReference type="SUPFAM" id="SSF52833">
    <property type="entry name" value="Thioredoxin-like"/>
    <property type="match status" value="1"/>
</dbReference>
<dbReference type="PROSITE" id="PS00194">
    <property type="entry name" value="THIOREDOXIN_1"/>
    <property type="match status" value="1"/>
</dbReference>
<evidence type="ECO:0000256" key="10">
    <source>
        <dbReference type="PIRSR" id="PIRSR000077-4"/>
    </source>
</evidence>
<feature type="site" description="Deprotonates C-terminal active site Cys" evidence="9">
    <location>
        <position position="24"/>
    </location>
</feature>
<dbReference type="GeneID" id="66345882"/>
<feature type="site" description="Contributes to redox potential value" evidence="9">
    <location>
        <position position="31"/>
    </location>
</feature>
<dbReference type="GO" id="GO:0045454">
    <property type="term" value="P:cell redox homeostasis"/>
    <property type="evidence" value="ECO:0007669"/>
    <property type="project" value="TreeGrafter"/>
</dbReference>
<evidence type="ECO:0000256" key="7">
    <source>
        <dbReference type="NCBIfam" id="TIGR01068"/>
    </source>
</evidence>
<sequence>MARIISSNEFIENVENSKGIAVVDFFATWCGPCKMLAPVFEEASMEARGKAKFFKVDIDASERIAEKYGIYAVPTMIVFKDGKPVENLAGFMPKQNILNKINAHL</sequence>
<dbReference type="EMBL" id="CP010086">
    <property type="protein sequence ID" value="AJG99903.1"/>
    <property type="molecule type" value="Genomic_DNA"/>
</dbReference>
<dbReference type="OMA" id="DFHALWC"/>
<reference evidence="13" key="6">
    <citation type="journal article" date="2022" name="Nat. Biotechnol.">
        <title>Carbon-negative production of acetone and isopropanol by gas fermentation at industrial pilot scale.</title>
        <authorList>
            <person name="Liew F.E."/>
            <person name="Nogle R."/>
            <person name="Abdalla T."/>
            <person name="Rasor B.J."/>
            <person name="Canter C."/>
            <person name="Jensen R.O."/>
            <person name="Wang L."/>
            <person name="Strutz J."/>
            <person name="Chirania P."/>
            <person name="De Tissera S."/>
            <person name="Mueller A.P."/>
            <person name="Ruan Z."/>
            <person name="Gao A."/>
            <person name="Tran L."/>
            <person name="Engle N.L."/>
            <person name="Bromley J.C."/>
            <person name="Daniell J."/>
            <person name="Conrado R."/>
            <person name="Tschaplinski T.J."/>
            <person name="Giannone R.J."/>
            <person name="Hettich R.L."/>
            <person name="Karim A.S."/>
            <person name="Simpson S.D."/>
            <person name="Brown S.D."/>
            <person name="Leang C."/>
            <person name="Jewett M.C."/>
            <person name="Kopke M."/>
        </authorList>
    </citation>
    <scope>NUCLEOTIDE SEQUENCE</scope>
    <source>
        <strain evidence="13">DJ015</strain>
    </source>
</reference>
<dbReference type="InterPro" id="IPR036249">
    <property type="entry name" value="Thioredoxin-like_sf"/>
</dbReference>
<keyword evidence="6 10" id="KW-0676">Redox-active center</keyword>
<evidence type="ECO:0000313" key="13">
    <source>
        <dbReference type="EMBL" id="MBC2474446.1"/>
    </source>
</evidence>
<dbReference type="PIRSF" id="PIRSF000077">
    <property type="entry name" value="Thioredoxin"/>
    <property type="match status" value="1"/>
</dbReference>
<reference evidence="16" key="4">
    <citation type="submission" date="2020-06" db="EMBL/GenBank/DDBJ databases">
        <title>Genomic insights into acetone-butanol-ethanol (ABE) fermentation by sequencing solventogenic clostridia strains.</title>
        <authorList>
            <person name="Brown S."/>
        </authorList>
    </citation>
    <scope>NUCLEOTIDE SEQUENCE</scope>
    <source>
        <strain evidence="16">DJ123</strain>
        <strain evidence="15">DJ126</strain>
    </source>
</reference>
<protein>
    <recommendedName>
        <fullName evidence="2 7">Thioredoxin</fullName>
    </recommendedName>
</protein>
<evidence type="ECO:0000256" key="2">
    <source>
        <dbReference type="ARBA" id="ARBA00020570"/>
    </source>
</evidence>
<dbReference type="Proteomes" id="UP000631418">
    <property type="component" value="Unassembled WGS sequence"/>
</dbReference>
<evidence type="ECO:0000256" key="5">
    <source>
        <dbReference type="ARBA" id="ARBA00023157"/>
    </source>
</evidence>
<dbReference type="Proteomes" id="UP000821656">
    <property type="component" value="Unassembled WGS sequence"/>
</dbReference>
<dbReference type="KEGG" id="cbei:LF65_03341"/>